<dbReference type="AlphaFoldDB" id="A0A4Y8LBP1"/>
<evidence type="ECO:0000256" key="10">
    <source>
        <dbReference type="ARBA" id="ARBA00042639"/>
    </source>
</evidence>
<dbReference type="Gene3D" id="3.40.30.10">
    <property type="entry name" value="Glutaredoxin"/>
    <property type="match status" value="1"/>
</dbReference>
<dbReference type="InterPro" id="IPR050924">
    <property type="entry name" value="Peroxiredoxin_BCP/PrxQ"/>
</dbReference>
<keyword evidence="3" id="KW-0575">Peroxidase</keyword>
<keyword evidence="6" id="KW-1015">Disulfide bond</keyword>
<dbReference type="Proteomes" id="UP000297861">
    <property type="component" value="Unassembled WGS sequence"/>
</dbReference>
<comment type="function">
    <text evidence="1">Thiol-specific peroxidase that catalyzes the reduction of hydrogen peroxide and organic hydroperoxides to water and alcohols, respectively. Plays a role in cell protection against oxidative stress by detoxifying peroxides and as sensor of hydrogen peroxide-mediated signaling events.</text>
</comment>
<evidence type="ECO:0000256" key="3">
    <source>
        <dbReference type="ARBA" id="ARBA00022559"/>
    </source>
</evidence>
<dbReference type="PANTHER" id="PTHR42801">
    <property type="entry name" value="THIOREDOXIN-DEPENDENT PEROXIDE REDUCTASE"/>
    <property type="match status" value="1"/>
</dbReference>
<accession>A0A4Y8LBP1</accession>
<evidence type="ECO:0000256" key="11">
    <source>
        <dbReference type="ARBA" id="ARBA00049091"/>
    </source>
</evidence>
<evidence type="ECO:0000313" key="13">
    <source>
        <dbReference type="EMBL" id="TFD97926.1"/>
    </source>
</evidence>
<dbReference type="Pfam" id="PF00578">
    <property type="entry name" value="AhpC-TSA"/>
    <property type="match status" value="1"/>
</dbReference>
<dbReference type="CDD" id="cd02970">
    <property type="entry name" value="PRX_like2"/>
    <property type="match status" value="1"/>
</dbReference>
<dbReference type="GO" id="GO:0008379">
    <property type="term" value="F:thioredoxin peroxidase activity"/>
    <property type="evidence" value="ECO:0007669"/>
    <property type="project" value="TreeGrafter"/>
</dbReference>
<evidence type="ECO:0000259" key="12">
    <source>
        <dbReference type="PROSITE" id="PS51352"/>
    </source>
</evidence>
<dbReference type="EC" id="1.11.1.24" evidence="2"/>
<comment type="catalytic activity">
    <reaction evidence="11">
        <text>a hydroperoxide + [thioredoxin]-dithiol = an alcohol + [thioredoxin]-disulfide + H2O</text>
        <dbReference type="Rhea" id="RHEA:62620"/>
        <dbReference type="Rhea" id="RHEA-COMP:10698"/>
        <dbReference type="Rhea" id="RHEA-COMP:10700"/>
        <dbReference type="ChEBI" id="CHEBI:15377"/>
        <dbReference type="ChEBI" id="CHEBI:29950"/>
        <dbReference type="ChEBI" id="CHEBI:30879"/>
        <dbReference type="ChEBI" id="CHEBI:35924"/>
        <dbReference type="ChEBI" id="CHEBI:50058"/>
        <dbReference type="EC" id="1.11.1.24"/>
    </reaction>
</comment>
<dbReference type="SUPFAM" id="SSF52833">
    <property type="entry name" value="Thioredoxin-like"/>
    <property type="match status" value="1"/>
</dbReference>
<evidence type="ECO:0000256" key="2">
    <source>
        <dbReference type="ARBA" id="ARBA00013017"/>
    </source>
</evidence>
<proteinExistence type="inferred from homology"/>
<dbReference type="STRING" id="1121485.GCA_000426485_02681"/>
<dbReference type="GO" id="GO:0045454">
    <property type="term" value="P:cell redox homeostasis"/>
    <property type="evidence" value="ECO:0007669"/>
    <property type="project" value="TreeGrafter"/>
</dbReference>
<dbReference type="GO" id="GO:0005737">
    <property type="term" value="C:cytoplasm"/>
    <property type="evidence" value="ECO:0007669"/>
    <property type="project" value="TreeGrafter"/>
</dbReference>
<evidence type="ECO:0000256" key="7">
    <source>
        <dbReference type="ARBA" id="ARBA00023284"/>
    </source>
</evidence>
<protein>
    <recommendedName>
        <fullName evidence="2">thioredoxin-dependent peroxiredoxin</fullName>
        <ecNumber evidence="2">1.11.1.24</ecNumber>
    </recommendedName>
    <alternativeName>
        <fullName evidence="8">Thioredoxin peroxidase</fullName>
    </alternativeName>
    <alternativeName>
        <fullName evidence="10">Thioredoxin-dependent peroxiredoxin Bcp</fullName>
    </alternativeName>
</protein>
<gene>
    <name evidence="13" type="ORF">E2605_04725</name>
</gene>
<reference evidence="13 14" key="1">
    <citation type="submission" date="2019-03" db="EMBL/GenBank/DDBJ databases">
        <title>San Antonio Military Medical Center submission to MRSN (WRAIR), pending publication.</title>
        <authorList>
            <person name="Blyth D.M."/>
            <person name="Mccarthy S.L."/>
            <person name="Schall S.E."/>
            <person name="Stam J.A."/>
            <person name="Ong A.C."/>
            <person name="Mcgann P.T."/>
        </authorList>
    </citation>
    <scope>NUCLEOTIDE SEQUENCE [LARGE SCALE GENOMIC DNA]</scope>
    <source>
        <strain evidence="13 14">MRSN571793</strain>
    </source>
</reference>
<dbReference type="OrthoDB" id="9805634at2"/>
<dbReference type="InterPro" id="IPR000866">
    <property type="entry name" value="AhpC/TSA"/>
</dbReference>
<dbReference type="PANTHER" id="PTHR42801:SF7">
    <property type="entry name" value="SLL1159 PROTEIN"/>
    <property type="match status" value="1"/>
</dbReference>
<dbReference type="InterPro" id="IPR013766">
    <property type="entry name" value="Thioredoxin_domain"/>
</dbReference>
<keyword evidence="5" id="KW-0560">Oxidoreductase</keyword>
<organism evidence="13 14">
    <name type="scientific">Dysgonomonas capnocytophagoides</name>
    <dbReference type="NCBI Taxonomy" id="45254"/>
    <lineage>
        <taxon>Bacteria</taxon>
        <taxon>Pseudomonadati</taxon>
        <taxon>Bacteroidota</taxon>
        <taxon>Bacteroidia</taxon>
        <taxon>Bacteroidales</taxon>
        <taxon>Dysgonomonadaceae</taxon>
        <taxon>Dysgonomonas</taxon>
    </lineage>
</organism>
<dbReference type="InterPro" id="IPR036249">
    <property type="entry name" value="Thioredoxin-like_sf"/>
</dbReference>
<dbReference type="PROSITE" id="PS51352">
    <property type="entry name" value="THIOREDOXIN_2"/>
    <property type="match status" value="1"/>
</dbReference>
<keyword evidence="7" id="KW-0676">Redox-active center</keyword>
<evidence type="ECO:0000313" key="14">
    <source>
        <dbReference type="Proteomes" id="UP000297861"/>
    </source>
</evidence>
<dbReference type="GO" id="GO:0034599">
    <property type="term" value="P:cellular response to oxidative stress"/>
    <property type="evidence" value="ECO:0007669"/>
    <property type="project" value="TreeGrafter"/>
</dbReference>
<comment type="caution">
    <text evidence="13">The sequence shown here is derived from an EMBL/GenBank/DDBJ whole genome shotgun (WGS) entry which is preliminary data.</text>
</comment>
<keyword evidence="14" id="KW-1185">Reference proteome</keyword>
<name>A0A4Y8LBP1_9BACT</name>
<sequence>MNMTNLQKQIENLNQTMSSQLPQEILNAFADSIADLKKDRIEDRSFRKGMKARSFSLKSSQGKTINSDNLLGEYDKIILVFFRGDWCPYCNLELRALQEALSRIENKKAKLIAVSPQKQEYSSDMREKNQLSFDILFDKDNTLANQFGISFNLQDFVVPYYLQLGIDLNVHNGNNQNALPIPAVFVIDKDYNITYSFVDADYTSRVDIEELIKNL</sequence>
<comment type="similarity">
    <text evidence="9">Belongs to the peroxiredoxin family. BCP/PrxQ subfamily.</text>
</comment>
<dbReference type="EMBL" id="SOML01000002">
    <property type="protein sequence ID" value="TFD97926.1"/>
    <property type="molecule type" value="Genomic_DNA"/>
</dbReference>
<evidence type="ECO:0000256" key="8">
    <source>
        <dbReference type="ARBA" id="ARBA00032824"/>
    </source>
</evidence>
<evidence type="ECO:0000256" key="6">
    <source>
        <dbReference type="ARBA" id="ARBA00023157"/>
    </source>
</evidence>
<keyword evidence="4" id="KW-0049">Antioxidant</keyword>
<evidence type="ECO:0000256" key="1">
    <source>
        <dbReference type="ARBA" id="ARBA00003330"/>
    </source>
</evidence>
<feature type="domain" description="Thioredoxin" evidence="12">
    <location>
        <begin position="46"/>
        <end position="215"/>
    </location>
</feature>
<evidence type="ECO:0000256" key="5">
    <source>
        <dbReference type="ARBA" id="ARBA00023002"/>
    </source>
</evidence>
<evidence type="ECO:0000256" key="4">
    <source>
        <dbReference type="ARBA" id="ARBA00022862"/>
    </source>
</evidence>
<evidence type="ECO:0000256" key="9">
    <source>
        <dbReference type="ARBA" id="ARBA00038489"/>
    </source>
</evidence>